<feature type="domain" description="Water stress and hypersensitive response" evidence="1">
    <location>
        <begin position="35"/>
        <end position="151"/>
    </location>
</feature>
<dbReference type="SMART" id="SM00769">
    <property type="entry name" value="WHy"/>
    <property type="match status" value="1"/>
</dbReference>
<evidence type="ECO:0000313" key="3">
    <source>
        <dbReference type="Proteomes" id="UP000307790"/>
    </source>
</evidence>
<dbReference type="RefSeq" id="WP_138319361.1">
    <property type="nucleotide sequence ID" value="NZ_VCBC01000006.1"/>
</dbReference>
<dbReference type="SUPFAM" id="SSF117070">
    <property type="entry name" value="LEA14-like"/>
    <property type="match status" value="1"/>
</dbReference>
<evidence type="ECO:0000259" key="1">
    <source>
        <dbReference type="SMART" id="SM00769"/>
    </source>
</evidence>
<keyword evidence="3" id="KW-1185">Reference proteome</keyword>
<sequence>MLKNSLARGTLVLLLICSVLSGCASLGLKVEDPEIDVVGVRMLPVKGFSPKFEITLEIFNPNDFELNFSKVSYQLVVNGSSLFSGNKYQVPPLQPFSTQTVTLQGKASLLNSIKVIKQFAEKPNQPVDYEFNARLEFANLLPDIPINKTGTFDPSTW</sequence>
<accession>A0A5R9IJG7</accession>
<dbReference type="InterPro" id="IPR004864">
    <property type="entry name" value="LEA_2"/>
</dbReference>
<protein>
    <submittedName>
        <fullName evidence="2">LEA type 2 family protein</fullName>
    </submittedName>
</protein>
<reference evidence="2 3" key="1">
    <citation type="submission" date="2019-05" db="EMBL/GenBank/DDBJ databases">
        <title>Genome sequences of Thalassotalea litorea 1K03283.</title>
        <authorList>
            <person name="Zhang D."/>
        </authorList>
    </citation>
    <scope>NUCLEOTIDE SEQUENCE [LARGE SCALE GENOMIC DNA]</scope>
    <source>
        <strain evidence="2 3">MCCC 1K03283</strain>
    </source>
</reference>
<dbReference type="Gene3D" id="2.60.40.1820">
    <property type="match status" value="1"/>
</dbReference>
<proteinExistence type="predicted"/>
<dbReference type="GO" id="GO:0009269">
    <property type="term" value="P:response to desiccation"/>
    <property type="evidence" value="ECO:0007669"/>
    <property type="project" value="InterPro"/>
</dbReference>
<dbReference type="EMBL" id="VCBC01000006">
    <property type="protein sequence ID" value="TLU65700.1"/>
    <property type="molecule type" value="Genomic_DNA"/>
</dbReference>
<dbReference type="Pfam" id="PF03168">
    <property type="entry name" value="LEA_2"/>
    <property type="match status" value="1"/>
</dbReference>
<evidence type="ECO:0000313" key="2">
    <source>
        <dbReference type="EMBL" id="TLU65700.1"/>
    </source>
</evidence>
<name>A0A5R9IJG7_9GAMM</name>
<organism evidence="2 3">
    <name type="scientific">Thalassotalea litorea</name>
    <dbReference type="NCBI Taxonomy" id="2020715"/>
    <lineage>
        <taxon>Bacteria</taxon>
        <taxon>Pseudomonadati</taxon>
        <taxon>Pseudomonadota</taxon>
        <taxon>Gammaproteobacteria</taxon>
        <taxon>Alteromonadales</taxon>
        <taxon>Colwelliaceae</taxon>
        <taxon>Thalassotalea</taxon>
    </lineage>
</organism>
<dbReference type="AlphaFoldDB" id="A0A5R9IJG7"/>
<dbReference type="OrthoDB" id="6196336at2"/>
<dbReference type="PROSITE" id="PS51257">
    <property type="entry name" value="PROKAR_LIPOPROTEIN"/>
    <property type="match status" value="1"/>
</dbReference>
<dbReference type="InterPro" id="IPR013990">
    <property type="entry name" value="WHy-dom"/>
</dbReference>
<dbReference type="Proteomes" id="UP000307790">
    <property type="component" value="Unassembled WGS sequence"/>
</dbReference>
<gene>
    <name evidence="2" type="ORF">FE810_07175</name>
</gene>
<comment type="caution">
    <text evidence="2">The sequence shown here is derived from an EMBL/GenBank/DDBJ whole genome shotgun (WGS) entry which is preliminary data.</text>
</comment>